<accession>A0A3M6Q5Q0</accession>
<evidence type="ECO:0000313" key="6">
    <source>
        <dbReference type="Proteomes" id="UP000281171"/>
    </source>
</evidence>
<evidence type="ECO:0000313" key="3">
    <source>
        <dbReference type="EMBL" id="RMX07126.1"/>
    </source>
</evidence>
<organism evidence="1 5">
    <name type="scientific">Allofranklinella schreckenbergeri</name>
    <dbReference type="NCBI Taxonomy" id="1076744"/>
    <lineage>
        <taxon>Bacteria</taxon>
        <taxon>Pseudomonadati</taxon>
        <taxon>Pseudomonadota</taxon>
        <taxon>Betaproteobacteria</taxon>
        <taxon>Burkholderiales</taxon>
        <taxon>Comamonadaceae</taxon>
        <taxon>Allofranklinella</taxon>
    </lineage>
</organism>
<gene>
    <name evidence="3" type="ORF">EBQ24_10195</name>
    <name evidence="2" type="ORF">EBQ25_08375</name>
    <name evidence="1" type="ORF">EBQ26_06580</name>
</gene>
<comment type="caution">
    <text evidence="1">The sequence shown here is derived from an EMBL/GenBank/DDBJ whole genome shotgun (WGS) entry which is preliminary data.</text>
</comment>
<dbReference type="AlphaFoldDB" id="A0A3M6Q5Q0"/>
<dbReference type="EMBL" id="RDQM01000007">
    <property type="protein sequence ID" value="RMW98519.1"/>
    <property type="molecule type" value="Genomic_DNA"/>
</dbReference>
<keyword evidence="4" id="KW-1185">Reference proteome</keyword>
<sequence length="101" mass="10858">MQKEVTIVLSASQEFHLPVHQAMPSLEARQWLDAQFVALDCEPLRASGKVLVADKVLAIASTASVAQLQDEKWAESFASAVLGAVGKPVVRIDIPAVSVNY</sequence>
<dbReference type="RefSeq" id="WP_122238230.1">
    <property type="nucleotide sequence ID" value="NZ_RDQK01000025.1"/>
</dbReference>
<evidence type="ECO:0000313" key="5">
    <source>
        <dbReference type="Proteomes" id="UP000267521"/>
    </source>
</evidence>
<dbReference type="EMBL" id="RDQK01000025">
    <property type="protein sequence ID" value="RMX07126.1"/>
    <property type="molecule type" value="Genomic_DNA"/>
</dbReference>
<evidence type="ECO:0000313" key="1">
    <source>
        <dbReference type="EMBL" id="RMW98519.1"/>
    </source>
</evidence>
<reference evidence="4 5" key="1">
    <citation type="submission" date="2018-10" db="EMBL/GenBank/DDBJ databases">
        <title>Comamonadaceae CDC group NO-1 genome sequencing and assembly.</title>
        <authorList>
            <person name="Bernier A.-M."/>
            <person name="Bernard K."/>
        </authorList>
    </citation>
    <scope>NUCLEOTIDE SEQUENCE [LARGE SCALE GENOMIC DNA]</scope>
    <source>
        <strain evidence="2 4">NML161473</strain>
        <strain evidence="3 6">NML180581</strain>
        <strain evidence="1 5">NML970147</strain>
    </source>
</reference>
<evidence type="ECO:0000313" key="2">
    <source>
        <dbReference type="EMBL" id="RMW98735.1"/>
    </source>
</evidence>
<name>A0A3M6Q5Q0_9BURK</name>
<dbReference type="Proteomes" id="UP000281171">
    <property type="component" value="Unassembled WGS sequence"/>
</dbReference>
<accession>A0A3M6QVT9</accession>
<dbReference type="Proteomes" id="UP000267521">
    <property type="component" value="Unassembled WGS sequence"/>
</dbReference>
<dbReference type="Proteomes" id="UP000267035">
    <property type="component" value="Unassembled WGS sequence"/>
</dbReference>
<proteinExistence type="predicted"/>
<evidence type="ECO:0000313" key="4">
    <source>
        <dbReference type="Proteomes" id="UP000267035"/>
    </source>
</evidence>
<dbReference type="EMBL" id="RDQL01000010">
    <property type="protein sequence ID" value="RMW98735.1"/>
    <property type="molecule type" value="Genomic_DNA"/>
</dbReference>
<protein>
    <submittedName>
        <fullName evidence="1">Uncharacterized protein</fullName>
    </submittedName>
</protein>
<accession>A0A3M6Q6G1</accession>